<feature type="signal peptide" evidence="2">
    <location>
        <begin position="1"/>
        <end position="30"/>
    </location>
</feature>
<dbReference type="OrthoDB" id="242738at2759"/>
<name>A0A836GS25_9TRYP</name>
<keyword evidence="2" id="KW-0732">Signal</keyword>
<dbReference type="Proteomes" id="UP000673552">
    <property type="component" value="Chromosome 36"/>
</dbReference>
<evidence type="ECO:0000256" key="1">
    <source>
        <dbReference type="SAM" id="MobiDB-lite"/>
    </source>
</evidence>
<feature type="region of interest" description="Disordered" evidence="1">
    <location>
        <begin position="304"/>
        <end position="334"/>
    </location>
</feature>
<comment type="caution">
    <text evidence="3">The sequence shown here is derived from an EMBL/GenBank/DDBJ whole genome shotgun (WGS) entry which is preliminary data.</text>
</comment>
<accession>A0A836GS25</accession>
<evidence type="ECO:0000313" key="4">
    <source>
        <dbReference type="Proteomes" id="UP000673552"/>
    </source>
</evidence>
<feature type="chain" id="PRO_5032659195" description="Transmembrane protein" evidence="2">
    <location>
        <begin position="31"/>
        <end position="1639"/>
    </location>
</feature>
<protein>
    <recommendedName>
        <fullName evidence="5">Transmembrane protein</fullName>
    </recommendedName>
</protein>
<sequence length="1639" mass="182953">MPPRAKTPPRRRWWLGLLLLLSILLVPTEATRTKNGTISTGEDVQWPWLPQLDLPIRPDFISGQRIMNASEQWMLLAHVGVPFHVAVDAGGNLLCITEVVKFMRTDAAGVCPHFTTPQRIMYYSFHPEELSLLYGEERWLALQRLQTPVAWSLVCKEDVGPAVREAERFLAQLQALDPPGKITLISDAQGGSRALLRVSLADLEVRSRVIHLPNSVQYRLWQVTTDFDASLRRVQTHRLLRAKLQYHESVRAFDNAVAEAQRDLYASLKELRESEQAAYAAHLRFKQSYQRFFLERQSRLREENEATDAAEKARRGASLSHSTVSRQMAGARARRAAGSSVAPAVDDGQTVLCRKVSAAWRTLRATGVHHEAEPRVSHLRLLHSRHRCSEALPELLVRSSTHHEEAEISQAAAHVWCDGVSEMRAQRRKSGRPPTFAQLFAALYSVWAKEAGAAQTLCAVSEESPAADTAATPAGVNEGCSVSAFTTFVERLVHSGDALRFAPKGHLPRWIRAELHYTLAFLLLVRSKVPPRKQLPATASPIVRAVVHLHQSLSLGSYHAAGALATLREHGIFTRQQSKAAMVLLLRSMQHAPTHLWRELLLRRFPRTSDTATAAPASKADVSRFLRFEQFYAVDHSFSEVDDPFMTRRSIATLVAVTNENINTGDEEPQMEDVYREAEVERANNEYEGRITARLHRRLLKAHMLLSGFKGVERDVQESQCELLVILRRLGYLCDLDVQASFTNGRPSHLQSMPPTSPTTLMTIIGVPLPHTCAEHQTELEDVLRDARQTLLSCPKGAAPPGGRRRRRLDVPNSKTLFELLQQTLLTLSYVHLTHKQRYDVSHLYAALALELSLRVAHVTTTRCFQAANMKNALQEDQDVSGSRGVPRKFLEAVSRVAESDDEVAWAAEVLLDQVQGIENASLQMRGDGAGLEDRVQWALRRFSSVADSALVSTESLLLLGTSRWAARGPLSGTAVEAAAFERDLPEWTMEPFALLHRLLQRRSGNSSATAPQPTQGPLPDAAVPMASMCMDPSAPGMDIHALFLVCLAAMKRWKSDFPLVHTLDATSYSVRRTDPFVLSSFLLRTRDRATGAPLISIAKLRETAYAASPHFLGATQHFLPLVDDTVDSYAARLLRFAARHIHALEPTVELLRSGGYGVRSTNSGTDGSTVTIMSGERSSSLDDGPPRKSRLRTLRKVKQRSMESADLQPLLYAADVHDYLNQSRWTSAAKLLRFVYNAVLYPFTTTATEALIAHMEMHLQLLTPEERNAELHHACRGSAETTQSQEAVKGAKRTAVSSFIDAFATNAALREFFIAGQLLAVALESGMPEGFSLLLLEVTDRGNPHLRPIAAHLAESVFGPLAPGVWTQQHLTAQWQRERKQLVGEGPLFVLDAREPFRYASMEARQELFARVSRWNAAKMLQGDGNDTGGSGERQSSRVSQALDQLLWCAGFLTRRVYQHTRRVYPYAYEGSLFPAADVECVAEMNRLLKVRKPPHVPAAAVANGASGRALAERHSAQLNGTALLRDLTERLGYVYDTVQNPPARRFPLSAGDFSRNATAEEQEVRLAEQNHDYPSLFAHVSTQLVEPWNRLSKDYSEQVVTYGEGFYYNQRLHRVSGYRWGAALQMWWMRVRHLLPW</sequence>
<dbReference type="GeneID" id="92510275"/>
<feature type="compositionally biased region" description="Basic and acidic residues" evidence="1">
    <location>
        <begin position="304"/>
        <end position="314"/>
    </location>
</feature>
<dbReference type="EMBL" id="JAFEUZ010000036">
    <property type="protein sequence ID" value="KAG5463931.1"/>
    <property type="molecule type" value="Genomic_DNA"/>
</dbReference>
<feature type="region of interest" description="Disordered" evidence="1">
    <location>
        <begin position="1162"/>
        <end position="1189"/>
    </location>
</feature>
<evidence type="ECO:0008006" key="5">
    <source>
        <dbReference type="Google" id="ProtNLM"/>
    </source>
</evidence>
<proteinExistence type="predicted"/>
<feature type="compositionally biased region" description="Polar residues" evidence="1">
    <location>
        <begin position="1162"/>
        <end position="1179"/>
    </location>
</feature>
<dbReference type="RefSeq" id="XP_067173868.1">
    <property type="nucleotide sequence ID" value="XM_067317763.1"/>
</dbReference>
<evidence type="ECO:0000256" key="2">
    <source>
        <dbReference type="SAM" id="SignalP"/>
    </source>
</evidence>
<gene>
    <name evidence="3" type="ORF">LSCM1_00104</name>
</gene>
<dbReference type="KEGG" id="lmat:92510275"/>
<keyword evidence="4" id="KW-1185">Reference proteome</keyword>
<organism evidence="3 4">
    <name type="scientific">Leishmania martiniquensis</name>
    <dbReference type="NCBI Taxonomy" id="1580590"/>
    <lineage>
        <taxon>Eukaryota</taxon>
        <taxon>Discoba</taxon>
        <taxon>Euglenozoa</taxon>
        <taxon>Kinetoplastea</taxon>
        <taxon>Metakinetoplastina</taxon>
        <taxon>Trypanosomatida</taxon>
        <taxon>Trypanosomatidae</taxon>
        <taxon>Leishmaniinae</taxon>
        <taxon>Leishmania</taxon>
    </lineage>
</organism>
<reference evidence="3 4" key="1">
    <citation type="submission" date="2021-03" db="EMBL/GenBank/DDBJ databases">
        <title>Leishmania (Mundinia) martiniquensis Genome sequencing and assembly.</title>
        <authorList>
            <person name="Almutairi H."/>
            <person name="Gatherer D."/>
        </authorList>
    </citation>
    <scope>NUCLEOTIDE SEQUENCE [LARGE SCALE GENOMIC DNA]</scope>
    <source>
        <strain evidence="3">LSCM1</strain>
    </source>
</reference>
<evidence type="ECO:0000313" key="3">
    <source>
        <dbReference type="EMBL" id="KAG5463931.1"/>
    </source>
</evidence>